<dbReference type="OrthoDB" id="1178186at2"/>
<organism evidence="2 3">
    <name type="scientific">Trinickia violacea</name>
    <dbReference type="NCBI Taxonomy" id="2571746"/>
    <lineage>
        <taxon>Bacteria</taxon>
        <taxon>Pseudomonadati</taxon>
        <taxon>Pseudomonadota</taxon>
        <taxon>Betaproteobacteria</taxon>
        <taxon>Burkholderiales</taxon>
        <taxon>Burkholderiaceae</taxon>
        <taxon>Trinickia</taxon>
    </lineage>
</organism>
<dbReference type="KEGG" id="tvl:FAZ95_29850"/>
<evidence type="ECO:0000313" key="2">
    <source>
        <dbReference type="EMBL" id="QCP54911.1"/>
    </source>
</evidence>
<gene>
    <name evidence="2" type="ORF">FAZ95_29850</name>
</gene>
<dbReference type="InterPro" id="IPR000182">
    <property type="entry name" value="GNAT_dom"/>
</dbReference>
<name>A0A4P8J1S9_9BURK</name>
<sequence>MFPLRSEVLLDGKAESCRFRHDENDSTLHLAVYRNERIVAVATICQESLPGSERHDEWRLRGVAVEARLRGYGLGRLLVKLCLDHAQNEGGRLAWCTARESARGFYETLGFASSAPPFQLPSRGDVLFHEMHYVLPVEAVSKTG</sequence>
<dbReference type="CDD" id="cd04301">
    <property type="entry name" value="NAT_SF"/>
    <property type="match status" value="1"/>
</dbReference>
<feature type="domain" description="N-acetyltransferase" evidence="1">
    <location>
        <begin position="1"/>
        <end position="138"/>
    </location>
</feature>
<dbReference type="Pfam" id="PF00583">
    <property type="entry name" value="Acetyltransf_1"/>
    <property type="match status" value="1"/>
</dbReference>
<protein>
    <submittedName>
        <fullName evidence="2">GNAT family N-acetyltransferase</fullName>
    </submittedName>
</protein>
<evidence type="ECO:0000259" key="1">
    <source>
        <dbReference type="PROSITE" id="PS51186"/>
    </source>
</evidence>
<reference evidence="2 3" key="1">
    <citation type="submission" date="2019-05" db="EMBL/GenBank/DDBJ databases">
        <title>Burkholderia sp. DHOD12, isolated from subtropical forest soil.</title>
        <authorList>
            <person name="Gao Z.-H."/>
            <person name="Qiu L.-H."/>
        </authorList>
    </citation>
    <scope>NUCLEOTIDE SEQUENCE [LARGE SCALE GENOMIC DNA]</scope>
    <source>
        <strain evidence="2 3">DHOD12</strain>
    </source>
</reference>
<keyword evidence="3" id="KW-1185">Reference proteome</keyword>
<proteinExistence type="predicted"/>
<dbReference type="GO" id="GO:0016747">
    <property type="term" value="F:acyltransferase activity, transferring groups other than amino-acyl groups"/>
    <property type="evidence" value="ECO:0007669"/>
    <property type="project" value="InterPro"/>
</dbReference>
<dbReference type="Proteomes" id="UP000298656">
    <property type="component" value="Chromosome 2"/>
</dbReference>
<keyword evidence="2" id="KW-0808">Transferase</keyword>
<dbReference type="Gene3D" id="3.40.630.30">
    <property type="match status" value="1"/>
</dbReference>
<dbReference type="AlphaFoldDB" id="A0A4P8J1S9"/>
<dbReference type="InterPro" id="IPR016181">
    <property type="entry name" value="Acyl_CoA_acyltransferase"/>
</dbReference>
<evidence type="ECO:0000313" key="3">
    <source>
        <dbReference type="Proteomes" id="UP000298656"/>
    </source>
</evidence>
<dbReference type="SUPFAM" id="SSF55729">
    <property type="entry name" value="Acyl-CoA N-acyltransferases (Nat)"/>
    <property type="match status" value="1"/>
</dbReference>
<accession>A0A4P8J1S9</accession>
<dbReference type="EMBL" id="CP040078">
    <property type="protein sequence ID" value="QCP54911.1"/>
    <property type="molecule type" value="Genomic_DNA"/>
</dbReference>
<dbReference type="PROSITE" id="PS51186">
    <property type="entry name" value="GNAT"/>
    <property type="match status" value="1"/>
</dbReference>